<proteinExistence type="inferred from homology"/>
<dbReference type="InterPro" id="IPR027640">
    <property type="entry name" value="Kinesin-like_fam"/>
</dbReference>
<organism evidence="13 14">
    <name type="scientific">Tegillarca granosa</name>
    <name type="common">Malaysian cockle</name>
    <name type="synonym">Anadara granosa</name>
    <dbReference type="NCBI Taxonomy" id="220873"/>
    <lineage>
        <taxon>Eukaryota</taxon>
        <taxon>Metazoa</taxon>
        <taxon>Spiralia</taxon>
        <taxon>Lophotrochozoa</taxon>
        <taxon>Mollusca</taxon>
        <taxon>Bivalvia</taxon>
        <taxon>Autobranchia</taxon>
        <taxon>Pteriomorphia</taxon>
        <taxon>Arcoida</taxon>
        <taxon>Arcoidea</taxon>
        <taxon>Arcidae</taxon>
        <taxon>Tegillarca</taxon>
    </lineage>
</organism>
<keyword evidence="2" id="KW-0963">Cytoplasm</keyword>
<evidence type="ECO:0000256" key="4">
    <source>
        <dbReference type="ARBA" id="ARBA00022741"/>
    </source>
</evidence>
<dbReference type="EMBL" id="JARBDR010000813">
    <property type="protein sequence ID" value="KAJ8305798.1"/>
    <property type="molecule type" value="Genomic_DNA"/>
</dbReference>
<dbReference type="Gene3D" id="3.40.850.10">
    <property type="entry name" value="Kinesin motor domain"/>
    <property type="match status" value="1"/>
</dbReference>
<comment type="caution">
    <text evidence="13">The sequence shown here is derived from an EMBL/GenBank/DDBJ whole genome shotgun (WGS) entry which is preliminary data.</text>
</comment>
<protein>
    <recommendedName>
        <fullName evidence="12">Kinesin motor domain-containing protein</fullName>
    </recommendedName>
</protein>
<dbReference type="PANTHER" id="PTHR47968">
    <property type="entry name" value="CENTROMERE PROTEIN E"/>
    <property type="match status" value="1"/>
</dbReference>
<dbReference type="CDD" id="cd23649">
    <property type="entry name" value="Khc_CBD_cc"/>
    <property type="match status" value="1"/>
</dbReference>
<evidence type="ECO:0000256" key="5">
    <source>
        <dbReference type="ARBA" id="ARBA00022840"/>
    </source>
</evidence>
<evidence type="ECO:0000256" key="8">
    <source>
        <dbReference type="ARBA" id="ARBA00023212"/>
    </source>
</evidence>
<keyword evidence="14" id="KW-1185">Reference proteome</keyword>
<accession>A0ABQ9EKL0</accession>
<feature type="coiled-coil region" evidence="10">
    <location>
        <begin position="152"/>
        <end position="277"/>
    </location>
</feature>
<feature type="domain" description="Kinesin motor" evidence="12">
    <location>
        <begin position="1"/>
        <end position="59"/>
    </location>
</feature>
<keyword evidence="5" id="KW-0067">ATP-binding</keyword>
<evidence type="ECO:0000256" key="11">
    <source>
        <dbReference type="SAM" id="MobiDB-lite"/>
    </source>
</evidence>
<dbReference type="InterPro" id="IPR059182">
    <property type="entry name" value="Khc_C"/>
</dbReference>
<name>A0ABQ9EKL0_TEGGR</name>
<feature type="coiled-coil region" evidence="10">
    <location>
        <begin position="71"/>
        <end position="98"/>
    </location>
</feature>
<gene>
    <name evidence="13" type="ORF">KUTeg_016343</name>
</gene>
<dbReference type="SUPFAM" id="SSF52540">
    <property type="entry name" value="P-loop containing nucleoside triphosphate hydrolases"/>
    <property type="match status" value="1"/>
</dbReference>
<evidence type="ECO:0000256" key="1">
    <source>
        <dbReference type="ARBA" id="ARBA00004245"/>
    </source>
</evidence>
<dbReference type="PANTHER" id="PTHR47968:SF36">
    <property type="entry name" value="KINESIN HEAVY CHAIN ISOFORM X1"/>
    <property type="match status" value="1"/>
</dbReference>
<feature type="region of interest" description="Disordered" evidence="11">
    <location>
        <begin position="518"/>
        <end position="543"/>
    </location>
</feature>
<dbReference type="InterPro" id="IPR001752">
    <property type="entry name" value="Kinesin_motor_dom"/>
</dbReference>
<feature type="region of interest" description="Disordered" evidence="11">
    <location>
        <begin position="626"/>
        <end position="672"/>
    </location>
</feature>
<evidence type="ECO:0000313" key="13">
    <source>
        <dbReference type="EMBL" id="KAJ8305798.1"/>
    </source>
</evidence>
<dbReference type="Gene3D" id="1.10.287.1490">
    <property type="match status" value="1"/>
</dbReference>
<keyword evidence="7" id="KW-0505">Motor protein</keyword>
<comment type="similarity">
    <text evidence="9">Belongs to the TRAFAC class myosin-kinesin ATPase superfamily. Kinesin family.</text>
</comment>
<keyword evidence="4" id="KW-0547">Nucleotide-binding</keyword>
<evidence type="ECO:0000256" key="6">
    <source>
        <dbReference type="ARBA" id="ARBA00023054"/>
    </source>
</evidence>
<dbReference type="Pfam" id="PF00225">
    <property type="entry name" value="Kinesin"/>
    <property type="match status" value="1"/>
</dbReference>
<evidence type="ECO:0000256" key="3">
    <source>
        <dbReference type="ARBA" id="ARBA00022701"/>
    </source>
</evidence>
<comment type="caution">
    <text evidence="9">Lacks conserved residue(s) required for the propagation of feature annotation.</text>
</comment>
<evidence type="ECO:0000256" key="2">
    <source>
        <dbReference type="ARBA" id="ARBA00022490"/>
    </source>
</evidence>
<evidence type="ECO:0000256" key="7">
    <source>
        <dbReference type="ARBA" id="ARBA00023175"/>
    </source>
</evidence>
<evidence type="ECO:0000313" key="14">
    <source>
        <dbReference type="Proteomes" id="UP001217089"/>
    </source>
</evidence>
<sequence>MAEGNKGHVPYRDSKLTRILQESLGGNARTTIVICCSPASYNESETKSTLLFGQRAKTIKNVVTVNEELTAEEWKRRYEKEKEKNGKLKAMLAKFEAELQMWRSGQEVPADEQMDFKDMKASTVSMESETKEMPPSMITSVGSVSGLSDSERAQLESEKLKLYQQLDDKDDELAQQAELIEKVKEQMLYQEEMISQKNRDNDNLQQEITRLQADNDAAKDEVKEVLQALEELAINYDQKSQEVDTKVKENETLADELSQKMSEVNAIQNELDQVKDTSIHQKKRVTDLISSLLKDLGDVGAIVGGNASETKPSFEVPEKLEEEFTVARLYISKMKSEVKTLVTRAQHLETAQSQNSKKLEETDKELSDCKLLIQQHEAKITTLNETIKAVETKKRQLEEQVDSLNEDCAKLRAEEQMQSTALQEREKDLSTKEQSVKEALEKQMMAHREQHQKQISALRDEITDKQTLVDQLKETNQKLALALEKLQGDYDKLKQEESEKSAKLAELSLEIDRREQAKQDLKGLEETVSANKKDEDEDEDIGGNAAQKQKISFLENNLEQLTKVHKQLVRDNADLRCELPKLEKRLRATMDRVKSLETALKEAKEGAMKDRKRYQHEVDRIKEAVRQKNLARRGHAAQIAKPIRPGQHPVTSPAPTGIRGGGGVTQNGPQPH</sequence>
<keyword evidence="3" id="KW-0493">Microtubule</keyword>
<dbReference type="Proteomes" id="UP001217089">
    <property type="component" value="Unassembled WGS sequence"/>
</dbReference>
<evidence type="ECO:0000256" key="9">
    <source>
        <dbReference type="PROSITE-ProRule" id="PRU00283"/>
    </source>
</evidence>
<dbReference type="InterPro" id="IPR036961">
    <property type="entry name" value="Kinesin_motor_dom_sf"/>
</dbReference>
<keyword evidence="6 10" id="KW-0175">Coiled coil</keyword>
<keyword evidence="8" id="KW-0206">Cytoskeleton</keyword>
<reference evidence="13 14" key="1">
    <citation type="submission" date="2022-12" db="EMBL/GenBank/DDBJ databases">
        <title>Chromosome-level genome of Tegillarca granosa.</title>
        <authorList>
            <person name="Kim J."/>
        </authorList>
    </citation>
    <scope>NUCLEOTIDE SEQUENCE [LARGE SCALE GENOMIC DNA]</scope>
    <source>
        <strain evidence="13">Teg-2019</strain>
        <tissue evidence="13">Adductor muscle</tissue>
    </source>
</reference>
<evidence type="ECO:0000256" key="10">
    <source>
        <dbReference type="SAM" id="Coils"/>
    </source>
</evidence>
<dbReference type="PROSITE" id="PS50067">
    <property type="entry name" value="KINESIN_MOTOR_2"/>
    <property type="match status" value="1"/>
</dbReference>
<dbReference type="InterPro" id="IPR027417">
    <property type="entry name" value="P-loop_NTPase"/>
</dbReference>
<comment type="subcellular location">
    <subcellularLocation>
        <location evidence="1">Cytoplasm</location>
        <location evidence="1">Cytoskeleton</location>
    </subcellularLocation>
</comment>
<dbReference type="Gene3D" id="6.10.250.1590">
    <property type="match status" value="1"/>
</dbReference>
<evidence type="ECO:0000259" key="12">
    <source>
        <dbReference type="PROSITE" id="PS50067"/>
    </source>
</evidence>